<accession>A0A9P9X330</accession>
<proteinExistence type="predicted"/>
<gene>
    <name evidence="1" type="ORF">CABS02_13390</name>
</gene>
<reference evidence="1" key="1">
    <citation type="submission" date="2019-01" db="EMBL/GenBank/DDBJ databases">
        <title>Colletotrichum abscissum LGMF1257.</title>
        <authorList>
            <person name="Baroncelli R."/>
        </authorList>
    </citation>
    <scope>NUCLEOTIDE SEQUENCE</scope>
    <source>
        <strain evidence="1">Ca142</strain>
    </source>
</reference>
<evidence type="ECO:0000313" key="1">
    <source>
        <dbReference type="EMBL" id="KAI3534069.1"/>
    </source>
</evidence>
<name>A0A9P9X330_9PEZI</name>
<dbReference type="Proteomes" id="UP001056436">
    <property type="component" value="Unassembled WGS sequence"/>
</dbReference>
<protein>
    <submittedName>
        <fullName evidence="1">Uncharacterized protein</fullName>
    </submittedName>
</protein>
<organism evidence="1 2">
    <name type="scientific">Colletotrichum abscissum</name>
    <dbReference type="NCBI Taxonomy" id="1671311"/>
    <lineage>
        <taxon>Eukaryota</taxon>
        <taxon>Fungi</taxon>
        <taxon>Dikarya</taxon>
        <taxon>Ascomycota</taxon>
        <taxon>Pezizomycotina</taxon>
        <taxon>Sordariomycetes</taxon>
        <taxon>Hypocreomycetidae</taxon>
        <taxon>Glomerellales</taxon>
        <taxon>Glomerellaceae</taxon>
        <taxon>Colletotrichum</taxon>
        <taxon>Colletotrichum acutatum species complex</taxon>
    </lineage>
</organism>
<dbReference type="EMBL" id="SDAQ01000149">
    <property type="protein sequence ID" value="KAI3534069.1"/>
    <property type="molecule type" value="Genomic_DNA"/>
</dbReference>
<sequence length="41" mass="4832">MDTYTHVTSVPWLRFTTKVFHARHGSPSATGRPFSWRIRRS</sequence>
<evidence type="ECO:0000313" key="2">
    <source>
        <dbReference type="Proteomes" id="UP001056436"/>
    </source>
</evidence>
<keyword evidence="2" id="KW-1185">Reference proteome</keyword>
<comment type="caution">
    <text evidence="1">The sequence shown here is derived from an EMBL/GenBank/DDBJ whole genome shotgun (WGS) entry which is preliminary data.</text>
</comment>
<dbReference type="AlphaFoldDB" id="A0A9P9X330"/>